<reference evidence="2 3" key="1">
    <citation type="submission" date="2019-03" db="EMBL/GenBank/DDBJ databases">
        <title>First draft genome of Liparis tanakae, snailfish: a comprehensive survey of snailfish specific genes.</title>
        <authorList>
            <person name="Kim W."/>
            <person name="Song I."/>
            <person name="Jeong J.-H."/>
            <person name="Kim D."/>
            <person name="Kim S."/>
            <person name="Ryu S."/>
            <person name="Song J.Y."/>
            <person name="Lee S.K."/>
        </authorList>
    </citation>
    <scope>NUCLEOTIDE SEQUENCE [LARGE SCALE GENOMIC DNA]</scope>
    <source>
        <tissue evidence="2">Muscle</tissue>
    </source>
</reference>
<evidence type="ECO:0000256" key="1">
    <source>
        <dbReference type="SAM" id="Phobius"/>
    </source>
</evidence>
<keyword evidence="1" id="KW-1133">Transmembrane helix</keyword>
<evidence type="ECO:0000313" key="3">
    <source>
        <dbReference type="Proteomes" id="UP000314294"/>
    </source>
</evidence>
<organism evidence="2 3">
    <name type="scientific">Liparis tanakae</name>
    <name type="common">Tanaka's snailfish</name>
    <dbReference type="NCBI Taxonomy" id="230148"/>
    <lineage>
        <taxon>Eukaryota</taxon>
        <taxon>Metazoa</taxon>
        <taxon>Chordata</taxon>
        <taxon>Craniata</taxon>
        <taxon>Vertebrata</taxon>
        <taxon>Euteleostomi</taxon>
        <taxon>Actinopterygii</taxon>
        <taxon>Neopterygii</taxon>
        <taxon>Teleostei</taxon>
        <taxon>Neoteleostei</taxon>
        <taxon>Acanthomorphata</taxon>
        <taxon>Eupercaria</taxon>
        <taxon>Perciformes</taxon>
        <taxon>Cottioidei</taxon>
        <taxon>Cottales</taxon>
        <taxon>Liparidae</taxon>
        <taxon>Liparis</taxon>
    </lineage>
</organism>
<sequence length="65" mass="7599">MRDNQDTLSPDESWGIPFYRFKHSRPKNQTHIEDDVVVHCWGRGAQFPLHFALALFVIVVVMVVF</sequence>
<name>A0A4Z2FLT2_9TELE</name>
<keyword evidence="1" id="KW-0812">Transmembrane</keyword>
<dbReference type="Proteomes" id="UP000314294">
    <property type="component" value="Unassembled WGS sequence"/>
</dbReference>
<keyword evidence="1" id="KW-0472">Membrane</keyword>
<proteinExistence type="predicted"/>
<dbReference type="AlphaFoldDB" id="A0A4Z2FLT2"/>
<keyword evidence="3" id="KW-1185">Reference proteome</keyword>
<accession>A0A4Z2FLT2</accession>
<evidence type="ECO:0000313" key="2">
    <source>
        <dbReference type="EMBL" id="TNN42216.1"/>
    </source>
</evidence>
<dbReference type="EMBL" id="SRLO01001052">
    <property type="protein sequence ID" value="TNN42216.1"/>
    <property type="molecule type" value="Genomic_DNA"/>
</dbReference>
<gene>
    <name evidence="2" type="ORF">EYF80_047612</name>
</gene>
<comment type="caution">
    <text evidence="2">The sequence shown here is derived from an EMBL/GenBank/DDBJ whole genome shotgun (WGS) entry which is preliminary data.</text>
</comment>
<feature type="transmembrane region" description="Helical" evidence="1">
    <location>
        <begin position="47"/>
        <end position="64"/>
    </location>
</feature>
<protein>
    <submittedName>
        <fullName evidence="2">Uncharacterized protein</fullName>
    </submittedName>
</protein>